<dbReference type="EMBL" id="JBHTLT010000037">
    <property type="protein sequence ID" value="MFD1205019.1"/>
    <property type="molecule type" value="Genomic_DNA"/>
</dbReference>
<accession>A0ABW3TXG7</accession>
<dbReference type="RefSeq" id="WP_381480297.1">
    <property type="nucleotide sequence ID" value="NZ_JBHTLT010000037.1"/>
</dbReference>
<keyword evidence="2" id="KW-1185">Reference proteome</keyword>
<proteinExistence type="predicted"/>
<protein>
    <submittedName>
        <fullName evidence="1">Uncharacterized protein</fullName>
    </submittedName>
</protein>
<sequence>MSKFFSIITASILGVILILMPFETISNATSLGNDVVLDRNEAFVDPASGDLIIPLKLTDSGFVVMSQEEYLAERDNQPREEVVEDIETTSEIKPMDYREYWRYSPSSKSVVTGARKKVSADINCTTVTCSVGKGINTTVSHSFNVTATAEKDAIKAGAGYTWVSSAGQVNTYAFNLKKGDKGYIAFDPKYNKTTGTLRKYSNWDGNTVLASKTGIGYSVKKVGSEADGTYLFVYTK</sequence>
<evidence type="ECO:0000313" key="1">
    <source>
        <dbReference type="EMBL" id="MFD1205019.1"/>
    </source>
</evidence>
<dbReference type="Pfam" id="PF19535">
    <property type="entry name" value="DUF6060"/>
    <property type="match status" value="1"/>
</dbReference>
<dbReference type="InterPro" id="IPR045702">
    <property type="entry name" value="DUF6060"/>
</dbReference>
<name>A0ABW3TXG7_9BACL</name>
<evidence type="ECO:0000313" key="2">
    <source>
        <dbReference type="Proteomes" id="UP001597231"/>
    </source>
</evidence>
<dbReference type="Proteomes" id="UP001597231">
    <property type="component" value="Unassembled WGS sequence"/>
</dbReference>
<organism evidence="1 2">
    <name type="scientific">Sporosarcina contaminans</name>
    <dbReference type="NCBI Taxonomy" id="633403"/>
    <lineage>
        <taxon>Bacteria</taxon>
        <taxon>Bacillati</taxon>
        <taxon>Bacillota</taxon>
        <taxon>Bacilli</taxon>
        <taxon>Bacillales</taxon>
        <taxon>Caryophanaceae</taxon>
        <taxon>Sporosarcina</taxon>
    </lineage>
</organism>
<comment type="caution">
    <text evidence="1">The sequence shown here is derived from an EMBL/GenBank/DDBJ whole genome shotgun (WGS) entry which is preliminary data.</text>
</comment>
<gene>
    <name evidence="1" type="ORF">ACFQ38_07870</name>
</gene>
<reference evidence="2" key="1">
    <citation type="journal article" date="2019" name="Int. J. Syst. Evol. Microbiol.">
        <title>The Global Catalogue of Microorganisms (GCM) 10K type strain sequencing project: providing services to taxonomists for standard genome sequencing and annotation.</title>
        <authorList>
            <consortium name="The Broad Institute Genomics Platform"/>
            <consortium name="The Broad Institute Genome Sequencing Center for Infectious Disease"/>
            <person name="Wu L."/>
            <person name="Ma J."/>
        </authorList>
    </citation>
    <scope>NUCLEOTIDE SEQUENCE [LARGE SCALE GENOMIC DNA]</scope>
    <source>
        <strain evidence="2">CCUG 53915</strain>
    </source>
</reference>